<reference evidence="7 8" key="1">
    <citation type="submission" date="2020-03" db="EMBL/GenBank/DDBJ databases">
        <title>Metabolic flexibility allows generalist bacteria to become dominant in a frequently disturbed ecosystem.</title>
        <authorList>
            <person name="Chen Y.-J."/>
            <person name="Leung P.M."/>
            <person name="Bay S.K."/>
            <person name="Hugenholtz P."/>
            <person name="Kessler A.J."/>
            <person name="Shelley G."/>
            <person name="Waite D.W."/>
            <person name="Cook P.L."/>
            <person name="Greening C."/>
        </authorList>
    </citation>
    <scope>NUCLEOTIDE SEQUENCE [LARGE SCALE GENOMIC DNA]</scope>
    <source>
        <strain evidence="7">SS_bin_28</strain>
    </source>
</reference>
<dbReference type="PROSITE" id="PS00599">
    <property type="entry name" value="AA_TRANSFER_CLASS_2"/>
    <property type="match status" value="1"/>
</dbReference>
<dbReference type="PANTHER" id="PTHR42885:SF2">
    <property type="entry name" value="HISTIDINOL-PHOSPHATE AMINOTRANSFERASE"/>
    <property type="match status" value="1"/>
</dbReference>
<dbReference type="InterPro" id="IPR001917">
    <property type="entry name" value="Aminotrans_II_pyridoxalP_BS"/>
</dbReference>
<dbReference type="InterPro" id="IPR015422">
    <property type="entry name" value="PyrdxlP-dep_Trfase_small"/>
</dbReference>
<dbReference type="Gene3D" id="3.90.1150.10">
    <property type="entry name" value="Aspartate Aminotransferase, domain 1"/>
    <property type="match status" value="1"/>
</dbReference>
<gene>
    <name evidence="7" type="ORF">HKN21_12775</name>
</gene>
<dbReference type="AlphaFoldDB" id="A0A7Y2H3D7"/>
<keyword evidence="2 7" id="KW-0032">Aminotransferase</keyword>
<dbReference type="CDD" id="cd00609">
    <property type="entry name" value="AAT_like"/>
    <property type="match status" value="1"/>
</dbReference>
<dbReference type="InterPro" id="IPR004839">
    <property type="entry name" value="Aminotransferase_I/II_large"/>
</dbReference>
<protein>
    <submittedName>
        <fullName evidence="7">Histidinol-phosphate aminotransferase family protein</fullName>
    </submittedName>
</protein>
<evidence type="ECO:0000259" key="6">
    <source>
        <dbReference type="Pfam" id="PF00155"/>
    </source>
</evidence>
<feature type="domain" description="Aminotransferase class I/classII large" evidence="6">
    <location>
        <begin position="52"/>
        <end position="313"/>
    </location>
</feature>
<dbReference type="GO" id="GO:0008483">
    <property type="term" value="F:transaminase activity"/>
    <property type="evidence" value="ECO:0007669"/>
    <property type="project" value="UniProtKB-KW"/>
</dbReference>
<dbReference type="Gene3D" id="3.40.640.10">
    <property type="entry name" value="Type I PLP-dependent aspartate aminotransferase-like (Major domain)"/>
    <property type="match status" value="1"/>
</dbReference>
<accession>A0A7Y2H3D7</accession>
<evidence type="ECO:0000256" key="2">
    <source>
        <dbReference type="ARBA" id="ARBA00022576"/>
    </source>
</evidence>
<dbReference type="InterPro" id="IPR015424">
    <property type="entry name" value="PyrdxlP-dep_Trfase"/>
</dbReference>
<dbReference type="Proteomes" id="UP000547674">
    <property type="component" value="Unassembled WGS sequence"/>
</dbReference>
<dbReference type="GO" id="GO:0030170">
    <property type="term" value="F:pyridoxal phosphate binding"/>
    <property type="evidence" value="ECO:0007669"/>
    <property type="project" value="InterPro"/>
</dbReference>
<name>A0A7Y2H3D7_UNCEI</name>
<keyword evidence="3 7" id="KW-0808">Transferase</keyword>
<feature type="non-terminal residue" evidence="7">
    <location>
        <position position="1"/>
    </location>
</feature>
<dbReference type="SUPFAM" id="SSF53383">
    <property type="entry name" value="PLP-dependent transferases"/>
    <property type="match status" value="1"/>
</dbReference>
<keyword evidence="4 5" id="KW-0663">Pyridoxal phosphate</keyword>
<organism evidence="7 8">
    <name type="scientific">Eiseniibacteriota bacterium</name>
    <dbReference type="NCBI Taxonomy" id="2212470"/>
    <lineage>
        <taxon>Bacteria</taxon>
        <taxon>Candidatus Eiseniibacteriota</taxon>
    </lineage>
</organism>
<evidence type="ECO:0000313" key="7">
    <source>
        <dbReference type="EMBL" id="NNF07628.1"/>
    </source>
</evidence>
<dbReference type="PANTHER" id="PTHR42885">
    <property type="entry name" value="HISTIDINOL-PHOSPHATE AMINOTRANSFERASE-RELATED"/>
    <property type="match status" value="1"/>
</dbReference>
<evidence type="ECO:0000256" key="5">
    <source>
        <dbReference type="RuleBase" id="RU003693"/>
    </source>
</evidence>
<dbReference type="EMBL" id="JABDJR010000511">
    <property type="protein sequence ID" value="NNF07628.1"/>
    <property type="molecule type" value="Genomic_DNA"/>
</dbReference>
<sequence length="339" mass="37653">AKSLRLDFNEWIGSENPNLKTAVQSFDLVRANMYPEGEKVLGKVSEQFGVRTSQLLLTNGTDEAFSNVYRTFLNPGDKVLIPDPGYTMMTFYTLLCQGTPVSWPLHLPTFDYDWNLARDFAKEGGKIVTLARPNNPTGSGACIDSVLEYAQSHPNQLVLVDEAYGDFAADTLIPSALASENLLVLRTFSKAWGLAGLRVGAVIGPEVLLRDLKKTASPYSVNAFALHVLEALLPDKRWPARATQLISESRETLKRELNQRGMRTHFGGGNFFLMYLGKSLPAFLKAMEARGVRLRDQSSKRGLENWVRVSIGAPEITKRFINLMDESLTEAAINPREVV</sequence>
<comment type="caution">
    <text evidence="7">The sequence shown here is derived from an EMBL/GenBank/DDBJ whole genome shotgun (WGS) entry which is preliminary data.</text>
</comment>
<dbReference type="Pfam" id="PF00155">
    <property type="entry name" value="Aminotran_1_2"/>
    <property type="match status" value="1"/>
</dbReference>
<proteinExistence type="inferred from homology"/>
<evidence type="ECO:0000313" key="8">
    <source>
        <dbReference type="Proteomes" id="UP000547674"/>
    </source>
</evidence>
<evidence type="ECO:0000256" key="4">
    <source>
        <dbReference type="ARBA" id="ARBA00022898"/>
    </source>
</evidence>
<dbReference type="InterPro" id="IPR015421">
    <property type="entry name" value="PyrdxlP-dep_Trfase_major"/>
</dbReference>
<comment type="cofactor">
    <cofactor evidence="1 5">
        <name>pyridoxal 5'-phosphate</name>
        <dbReference type="ChEBI" id="CHEBI:597326"/>
    </cofactor>
</comment>
<comment type="similarity">
    <text evidence="5">Belongs to the class-II pyridoxal-phosphate-dependent aminotransferase family.</text>
</comment>
<evidence type="ECO:0000256" key="3">
    <source>
        <dbReference type="ARBA" id="ARBA00022679"/>
    </source>
</evidence>
<evidence type="ECO:0000256" key="1">
    <source>
        <dbReference type="ARBA" id="ARBA00001933"/>
    </source>
</evidence>